<dbReference type="RefSeq" id="WP_190425787.1">
    <property type="nucleotide sequence ID" value="NZ_JAMPKK010000038.1"/>
</dbReference>
<dbReference type="Gene3D" id="2.70.70.10">
    <property type="entry name" value="Glucose Permease (Domain IIA)"/>
    <property type="match status" value="1"/>
</dbReference>
<protein>
    <submittedName>
        <fullName evidence="3">M23 family metallopeptidase</fullName>
    </submittedName>
</protein>
<sequence length="241" mass="26683">MQQAPTPPNLQNRFLRPIFLLLFLGLSLIGLMPAVELQEEKVEAREIRTNSVLTRSSWQGASFPVENFKGYTSGFGYRRSPTDASGWEFHRGLDIAGPEGSYIRNWWAGYVVEVSDHTACGTLIKIQSGQWQHVYCHLKGSVGTANGNRYVIDRGGGIIIWQGQQLPAGARIGRIGMTGRTTGPHLHWGLKYANNYVDPAQVLRAMYSQQPGTTQQFAQGFSGPSTEQPSWGSSQGRRTID</sequence>
<accession>A0ABV0JRS0</accession>
<dbReference type="CDD" id="cd12797">
    <property type="entry name" value="M23_peptidase"/>
    <property type="match status" value="1"/>
</dbReference>
<dbReference type="InterPro" id="IPR011055">
    <property type="entry name" value="Dup_hybrid_motif"/>
</dbReference>
<proteinExistence type="predicted"/>
<evidence type="ECO:0000256" key="1">
    <source>
        <dbReference type="SAM" id="MobiDB-lite"/>
    </source>
</evidence>
<dbReference type="PANTHER" id="PTHR21666:SF293">
    <property type="entry name" value="SLL1488 PROTEIN"/>
    <property type="match status" value="1"/>
</dbReference>
<dbReference type="Pfam" id="PF01551">
    <property type="entry name" value="Peptidase_M23"/>
    <property type="match status" value="1"/>
</dbReference>
<reference evidence="3 4" key="1">
    <citation type="submission" date="2022-04" db="EMBL/GenBank/DDBJ databases">
        <title>Positive selection, recombination, and allopatry shape intraspecific diversity of widespread and dominant cyanobacteria.</title>
        <authorList>
            <person name="Wei J."/>
            <person name="Shu W."/>
            <person name="Hu C."/>
        </authorList>
    </citation>
    <scope>NUCLEOTIDE SEQUENCE [LARGE SCALE GENOMIC DNA]</scope>
    <source>
        <strain evidence="3 4">GB2-A5</strain>
    </source>
</reference>
<comment type="caution">
    <text evidence="3">The sequence shown here is derived from an EMBL/GenBank/DDBJ whole genome shotgun (WGS) entry which is preliminary data.</text>
</comment>
<gene>
    <name evidence="3" type="ORF">NDI37_17005</name>
</gene>
<evidence type="ECO:0000313" key="3">
    <source>
        <dbReference type="EMBL" id="MEP0866163.1"/>
    </source>
</evidence>
<evidence type="ECO:0000259" key="2">
    <source>
        <dbReference type="Pfam" id="PF01551"/>
    </source>
</evidence>
<feature type="region of interest" description="Disordered" evidence="1">
    <location>
        <begin position="214"/>
        <end position="241"/>
    </location>
</feature>
<dbReference type="SUPFAM" id="SSF51261">
    <property type="entry name" value="Duplicated hybrid motif"/>
    <property type="match status" value="1"/>
</dbReference>
<keyword evidence="4" id="KW-1185">Reference proteome</keyword>
<dbReference type="InterPro" id="IPR016047">
    <property type="entry name" value="M23ase_b-sheet_dom"/>
</dbReference>
<evidence type="ECO:0000313" key="4">
    <source>
        <dbReference type="Proteomes" id="UP001442494"/>
    </source>
</evidence>
<feature type="domain" description="M23ase beta-sheet core" evidence="2">
    <location>
        <begin position="89"/>
        <end position="199"/>
    </location>
</feature>
<dbReference type="EMBL" id="JAMPKK010000038">
    <property type="protein sequence ID" value="MEP0866163.1"/>
    <property type="molecule type" value="Genomic_DNA"/>
</dbReference>
<organism evidence="3 4">
    <name type="scientific">Funiculus sociatus GB2-A5</name>
    <dbReference type="NCBI Taxonomy" id="2933946"/>
    <lineage>
        <taxon>Bacteria</taxon>
        <taxon>Bacillati</taxon>
        <taxon>Cyanobacteriota</taxon>
        <taxon>Cyanophyceae</taxon>
        <taxon>Coleofasciculales</taxon>
        <taxon>Coleofasciculaceae</taxon>
        <taxon>Funiculus</taxon>
    </lineage>
</organism>
<dbReference type="Proteomes" id="UP001442494">
    <property type="component" value="Unassembled WGS sequence"/>
</dbReference>
<dbReference type="InterPro" id="IPR050570">
    <property type="entry name" value="Cell_wall_metabolism_enzyme"/>
</dbReference>
<dbReference type="PANTHER" id="PTHR21666">
    <property type="entry name" value="PEPTIDASE-RELATED"/>
    <property type="match status" value="1"/>
</dbReference>
<name>A0ABV0JRS0_9CYAN</name>